<feature type="domain" description="Response regulatory" evidence="6">
    <location>
        <begin position="2"/>
        <end position="128"/>
    </location>
</feature>
<feature type="DNA-binding region" description="OmpR/PhoB-type" evidence="5">
    <location>
        <begin position="135"/>
        <end position="231"/>
    </location>
</feature>
<dbReference type="Pfam" id="PF00486">
    <property type="entry name" value="Trans_reg_C"/>
    <property type="match status" value="1"/>
</dbReference>
<dbReference type="InterPro" id="IPR001867">
    <property type="entry name" value="OmpR/PhoB-type_DNA-bd"/>
</dbReference>
<protein>
    <submittedName>
        <fullName evidence="8">Response regulator transcription factor</fullName>
    </submittedName>
</protein>
<evidence type="ECO:0000256" key="4">
    <source>
        <dbReference type="PROSITE-ProRule" id="PRU00169"/>
    </source>
</evidence>
<feature type="modified residue" description="4-aspartylphosphate" evidence="4">
    <location>
        <position position="51"/>
    </location>
</feature>
<dbReference type="Gene3D" id="1.10.10.10">
    <property type="entry name" value="Winged helix-like DNA-binding domain superfamily/Winged helix DNA-binding domain"/>
    <property type="match status" value="1"/>
</dbReference>
<dbReference type="RefSeq" id="WP_136573114.1">
    <property type="nucleotide sequence ID" value="NZ_STFG01000006.1"/>
</dbReference>
<dbReference type="SMART" id="SM00448">
    <property type="entry name" value="REC"/>
    <property type="match status" value="1"/>
</dbReference>
<evidence type="ECO:0000256" key="3">
    <source>
        <dbReference type="ARBA" id="ARBA00023163"/>
    </source>
</evidence>
<sequence>MRILLVEDDSVLREVMKRSLEMAGHRVDAASNVQDARHLWEVQPFDAVLLDLNLPAQASITQRHAVEAANGLVLLREARARGDSTPVLVLTARNRTEERIDGLDAGADDYLGKPFDLAEVEARLRALVRRSRGTEDLVVLGQLELDRRARRFSIAGKLMDLPAREFEVLWELMTPPGHVVNKRSLSDKLSGFDDSLGDNALEAFISRLRKKLVGSGAAIRTLRGIGYLLEAESTGT</sequence>
<dbReference type="SUPFAM" id="SSF52172">
    <property type="entry name" value="CheY-like"/>
    <property type="match status" value="1"/>
</dbReference>
<accession>A0A4S8FA78</accession>
<dbReference type="InterPro" id="IPR011006">
    <property type="entry name" value="CheY-like_superfamily"/>
</dbReference>
<proteinExistence type="predicted"/>
<keyword evidence="9" id="KW-1185">Reference proteome</keyword>
<evidence type="ECO:0000256" key="1">
    <source>
        <dbReference type="ARBA" id="ARBA00023015"/>
    </source>
</evidence>
<dbReference type="Pfam" id="PF00072">
    <property type="entry name" value="Response_reg"/>
    <property type="match status" value="1"/>
</dbReference>
<dbReference type="GO" id="GO:0006355">
    <property type="term" value="P:regulation of DNA-templated transcription"/>
    <property type="evidence" value="ECO:0007669"/>
    <property type="project" value="InterPro"/>
</dbReference>
<evidence type="ECO:0000313" key="9">
    <source>
        <dbReference type="Proteomes" id="UP000308917"/>
    </source>
</evidence>
<dbReference type="GO" id="GO:0032993">
    <property type="term" value="C:protein-DNA complex"/>
    <property type="evidence" value="ECO:0007669"/>
    <property type="project" value="TreeGrafter"/>
</dbReference>
<dbReference type="PANTHER" id="PTHR48111">
    <property type="entry name" value="REGULATOR OF RPOS"/>
    <property type="match status" value="1"/>
</dbReference>
<keyword evidence="2 5" id="KW-0238">DNA-binding</keyword>
<dbReference type="GO" id="GO:0000976">
    <property type="term" value="F:transcription cis-regulatory region binding"/>
    <property type="evidence" value="ECO:0007669"/>
    <property type="project" value="TreeGrafter"/>
</dbReference>
<evidence type="ECO:0000256" key="5">
    <source>
        <dbReference type="PROSITE-ProRule" id="PRU01091"/>
    </source>
</evidence>
<evidence type="ECO:0000259" key="6">
    <source>
        <dbReference type="PROSITE" id="PS50110"/>
    </source>
</evidence>
<dbReference type="Gene3D" id="3.40.50.2300">
    <property type="match status" value="1"/>
</dbReference>
<dbReference type="OrthoDB" id="9802426at2"/>
<dbReference type="InterPro" id="IPR036388">
    <property type="entry name" value="WH-like_DNA-bd_sf"/>
</dbReference>
<evidence type="ECO:0000259" key="7">
    <source>
        <dbReference type="PROSITE" id="PS51755"/>
    </source>
</evidence>
<feature type="domain" description="OmpR/PhoB-type" evidence="7">
    <location>
        <begin position="135"/>
        <end position="231"/>
    </location>
</feature>
<dbReference type="GO" id="GO:0000156">
    <property type="term" value="F:phosphorelay response regulator activity"/>
    <property type="evidence" value="ECO:0007669"/>
    <property type="project" value="TreeGrafter"/>
</dbReference>
<dbReference type="PROSITE" id="PS51755">
    <property type="entry name" value="OMPR_PHOB"/>
    <property type="match status" value="1"/>
</dbReference>
<dbReference type="SMART" id="SM00862">
    <property type="entry name" value="Trans_reg_C"/>
    <property type="match status" value="1"/>
</dbReference>
<dbReference type="InterPro" id="IPR016032">
    <property type="entry name" value="Sig_transdc_resp-reg_C-effctor"/>
</dbReference>
<keyword evidence="1" id="KW-0805">Transcription regulation</keyword>
<evidence type="ECO:0000313" key="8">
    <source>
        <dbReference type="EMBL" id="THU02492.1"/>
    </source>
</evidence>
<gene>
    <name evidence="8" type="ORF">E9531_07360</name>
</gene>
<name>A0A4S8FA78_9BURK</name>
<dbReference type="CDD" id="cd00383">
    <property type="entry name" value="trans_reg_C"/>
    <property type="match status" value="1"/>
</dbReference>
<dbReference type="GO" id="GO:0005829">
    <property type="term" value="C:cytosol"/>
    <property type="evidence" value="ECO:0007669"/>
    <property type="project" value="TreeGrafter"/>
</dbReference>
<dbReference type="PROSITE" id="PS50110">
    <property type="entry name" value="RESPONSE_REGULATORY"/>
    <property type="match status" value="1"/>
</dbReference>
<keyword evidence="3" id="KW-0804">Transcription</keyword>
<dbReference type="InterPro" id="IPR001789">
    <property type="entry name" value="Sig_transdc_resp-reg_receiver"/>
</dbReference>
<organism evidence="8 9">
    <name type="scientific">Lampropedia puyangensis</name>
    <dbReference type="NCBI Taxonomy" id="1330072"/>
    <lineage>
        <taxon>Bacteria</taxon>
        <taxon>Pseudomonadati</taxon>
        <taxon>Pseudomonadota</taxon>
        <taxon>Betaproteobacteria</taxon>
        <taxon>Burkholderiales</taxon>
        <taxon>Comamonadaceae</taxon>
        <taxon>Lampropedia</taxon>
    </lineage>
</organism>
<reference evidence="8 9" key="1">
    <citation type="journal article" date="2015" name="Antonie Van Leeuwenhoek">
        <title>Lampropedia puyangensis sp. nov., isolated from symptomatic bark of Populus ? euramericana canker and emended description of Lampropedia hyalina (Ehrenberg 1832) Lee et al. 2004.</title>
        <authorList>
            <person name="Li Y."/>
            <person name="Wang T."/>
            <person name="Piao C.G."/>
            <person name="Wang L.F."/>
            <person name="Tian G.Z."/>
            <person name="Zhu T.H."/>
            <person name="Guo M.W."/>
        </authorList>
    </citation>
    <scope>NUCLEOTIDE SEQUENCE [LARGE SCALE GENOMIC DNA]</scope>
    <source>
        <strain evidence="8 9">2-bin</strain>
    </source>
</reference>
<keyword evidence="4" id="KW-0597">Phosphoprotein</keyword>
<comment type="caution">
    <text evidence="8">The sequence shown here is derived from an EMBL/GenBank/DDBJ whole genome shotgun (WGS) entry which is preliminary data.</text>
</comment>
<dbReference type="EMBL" id="STFG01000006">
    <property type="protein sequence ID" value="THU02492.1"/>
    <property type="molecule type" value="Genomic_DNA"/>
</dbReference>
<dbReference type="Proteomes" id="UP000308917">
    <property type="component" value="Unassembled WGS sequence"/>
</dbReference>
<dbReference type="InterPro" id="IPR039420">
    <property type="entry name" value="WalR-like"/>
</dbReference>
<dbReference type="AlphaFoldDB" id="A0A4S8FA78"/>
<dbReference type="SUPFAM" id="SSF46894">
    <property type="entry name" value="C-terminal effector domain of the bipartite response regulators"/>
    <property type="match status" value="1"/>
</dbReference>
<evidence type="ECO:0000256" key="2">
    <source>
        <dbReference type="ARBA" id="ARBA00023125"/>
    </source>
</evidence>
<dbReference type="PANTHER" id="PTHR48111:SF67">
    <property type="entry name" value="TRANSCRIPTIONAL REGULATORY PROTEIN TCTD"/>
    <property type="match status" value="1"/>
</dbReference>